<sequence>RELAEVDERVNINILRENNTDTNIDSSNIVSSSVFDLESGLNDENEYLVKNTTKTILKNKDYLPNSLEHKK</sequence>
<evidence type="ECO:0000313" key="1">
    <source>
        <dbReference type="EMBL" id="CAG8738860.1"/>
    </source>
</evidence>
<reference evidence="1" key="1">
    <citation type="submission" date="2021-06" db="EMBL/GenBank/DDBJ databases">
        <authorList>
            <person name="Kallberg Y."/>
            <person name="Tangrot J."/>
            <person name="Rosling A."/>
        </authorList>
    </citation>
    <scope>NUCLEOTIDE SEQUENCE</scope>
    <source>
        <strain evidence="1">FL966</strain>
    </source>
</reference>
<protein>
    <submittedName>
        <fullName evidence="1">14643_t:CDS:1</fullName>
    </submittedName>
</protein>
<dbReference type="Proteomes" id="UP000789759">
    <property type="component" value="Unassembled WGS sequence"/>
</dbReference>
<keyword evidence="2" id="KW-1185">Reference proteome</keyword>
<organism evidence="1 2">
    <name type="scientific">Cetraspora pellucida</name>
    <dbReference type="NCBI Taxonomy" id="1433469"/>
    <lineage>
        <taxon>Eukaryota</taxon>
        <taxon>Fungi</taxon>
        <taxon>Fungi incertae sedis</taxon>
        <taxon>Mucoromycota</taxon>
        <taxon>Glomeromycotina</taxon>
        <taxon>Glomeromycetes</taxon>
        <taxon>Diversisporales</taxon>
        <taxon>Gigasporaceae</taxon>
        <taxon>Cetraspora</taxon>
    </lineage>
</organism>
<proteinExistence type="predicted"/>
<accession>A0A9N9NJ76</accession>
<evidence type="ECO:0000313" key="2">
    <source>
        <dbReference type="Proteomes" id="UP000789759"/>
    </source>
</evidence>
<dbReference type="OrthoDB" id="2402066at2759"/>
<dbReference type="EMBL" id="CAJVQA010015720">
    <property type="protein sequence ID" value="CAG8738860.1"/>
    <property type="molecule type" value="Genomic_DNA"/>
</dbReference>
<feature type="non-terminal residue" evidence="1">
    <location>
        <position position="1"/>
    </location>
</feature>
<dbReference type="AlphaFoldDB" id="A0A9N9NJ76"/>
<comment type="caution">
    <text evidence="1">The sequence shown here is derived from an EMBL/GenBank/DDBJ whole genome shotgun (WGS) entry which is preliminary data.</text>
</comment>
<name>A0A9N9NJ76_9GLOM</name>
<gene>
    <name evidence="1" type="ORF">CPELLU_LOCUS13973</name>
</gene>